<protein>
    <submittedName>
        <fullName evidence="1">Uncharacterized protein</fullName>
    </submittedName>
</protein>
<accession>A0A0S1B006</accession>
<gene>
    <name evidence="1" type="ORF">AOT14_19290</name>
</gene>
<evidence type="ECO:0000313" key="1">
    <source>
        <dbReference type="EMBL" id="ALJ28306.1"/>
    </source>
</evidence>
<keyword evidence="2" id="KW-1185">Reference proteome</keyword>
<dbReference type="KEGG" id="sacz:AOT14_19290"/>
<sequence length="81" mass="8402">MPAGWAEVEAAVSPQTAEAVPGAGAAASSARLAALEALVQQELERSGQLPMADLPEQDDPSATLVAWDLAFCRRAARTVIE</sequence>
<dbReference type="EMBL" id="CP012900">
    <property type="protein sequence ID" value="ALJ28306.1"/>
    <property type="molecule type" value="Genomic_DNA"/>
</dbReference>
<evidence type="ECO:0000313" key="2">
    <source>
        <dbReference type="Proteomes" id="UP000061010"/>
    </source>
</evidence>
<name>A0A0S1B006_9GAMM</name>
<proteinExistence type="predicted"/>
<dbReference type="Proteomes" id="UP000061010">
    <property type="component" value="Chromosome"/>
</dbReference>
<dbReference type="AlphaFoldDB" id="A0A0S1B006"/>
<organism evidence="1 2">
    <name type="scientific">Stenotrophomonas acidaminiphila</name>
    <dbReference type="NCBI Taxonomy" id="128780"/>
    <lineage>
        <taxon>Bacteria</taxon>
        <taxon>Pseudomonadati</taxon>
        <taxon>Pseudomonadota</taxon>
        <taxon>Gammaproteobacteria</taxon>
        <taxon>Lysobacterales</taxon>
        <taxon>Lysobacteraceae</taxon>
        <taxon>Stenotrophomonas</taxon>
    </lineage>
</organism>
<dbReference type="PATRIC" id="fig|128780.6.peg.1938"/>
<reference evidence="1 2" key="1">
    <citation type="journal article" date="2015" name="Genome Announc.">
        <title>Complete Genome Sequencing of Stenotrophomonas acidaminiphila ZAC14D2_NAIMI4_2, a Multidrug-Resistant Strain Isolated from Sediments of a Polluted River in Mexico, Uncovers New Antibiotic Resistance Genes and a Novel Class-II Lasso Peptide Biosynthesis Gene Cluster.</title>
        <authorList>
            <person name="Vinuesa P."/>
            <person name="Ochoa-Sanchez L.E."/>
        </authorList>
    </citation>
    <scope>NUCLEOTIDE SEQUENCE [LARGE SCALE GENOMIC DNA]</scope>
    <source>
        <strain evidence="1 2">ZAC14D2_NAIMI4_2</strain>
    </source>
</reference>